<feature type="coiled-coil region" evidence="1">
    <location>
        <begin position="220"/>
        <end position="247"/>
    </location>
</feature>
<dbReference type="FunCoup" id="A0A3P9AFI5">
    <property type="interactions" value="29"/>
</dbReference>
<protein>
    <recommendedName>
        <fullName evidence="3">Harmonin-binding protein USHBP1 PDZ-binding domain-containing protein</fullName>
    </recommendedName>
</protein>
<evidence type="ECO:0000313" key="4">
    <source>
        <dbReference type="Ensembl" id="ENSELUP00000039399.2"/>
    </source>
</evidence>
<evidence type="ECO:0000256" key="1">
    <source>
        <dbReference type="SAM" id="Coils"/>
    </source>
</evidence>
<dbReference type="RefSeq" id="XP_010870867.2">
    <property type="nucleotide sequence ID" value="XM_010872565.4"/>
</dbReference>
<evidence type="ECO:0000259" key="3">
    <source>
        <dbReference type="Pfam" id="PF10506"/>
    </source>
</evidence>
<feature type="region of interest" description="Disordered" evidence="2">
    <location>
        <begin position="488"/>
        <end position="525"/>
    </location>
</feature>
<name>A0A3P9AFI5_ESOLU</name>
<dbReference type="STRING" id="8010.ENSELUP00000020313"/>
<dbReference type="Bgee" id="ENSELUG00000019539">
    <property type="expression patterns" value="Expressed in spleen and 15 other cell types or tissues"/>
</dbReference>
<feature type="coiled-coil region" evidence="1">
    <location>
        <begin position="534"/>
        <end position="596"/>
    </location>
</feature>
<dbReference type="OrthoDB" id="6256369at2759"/>
<organism evidence="4 5">
    <name type="scientific">Esox lucius</name>
    <name type="common">Northern pike</name>
    <dbReference type="NCBI Taxonomy" id="8010"/>
    <lineage>
        <taxon>Eukaryota</taxon>
        <taxon>Metazoa</taxon>
        <taxon>Chordata</taxon>
        <taxon>Craniata</taxon>
        <taxon>Vertebrata</taxon>
        <taxon>Euteleostomi</taxon>
        <taxon>Actinopterygii</taxon>
        <taxon>Neopterygii</taxon>
        <taxon>Teleostei</taxon>
        <taxon>Protacanthopterygii</taxon>
        <taxon>Esociformes</taxon>
        <taxon>Esocidae</taxon>
        <taxon>Esox</taxon>
    </lineage>
</organism>
<reference evidence="5" key="1">
    <citation type="journal article" date="2014" name="PLoS ONE">
        <title>The genome and linkage map of the northern pike (Esox lucius): conserved synteny revealed between the salmonid sister group and the Neoteleostei.</title>
        <authorList>
            <person name="Rondeau E.B."/>
            <person name="Minkley D.R."/>
            <person name="Leong J.S."/>
            <person name="Messmer A.M."/>
            <person name="Jantzen J.R."/>
            <person name="von Schalburg K.R."/>
            <person name="Lemon C."/>
            <person name="Bird N.H."/>
            <person name="Koop B.F."/>
        </authorList>
    </citation>
    <scope>NUCLEOTIDE SEQUENCE</scope>
</reference>
<evidence type="ECO:0000313" key="5">
    <source>
        <dbReference type="Proteomes" id="UP000265140"/>
    </source>
</evidence>
<reference evidence="4" key="4">
    <citation type="submission" date="2025-09" db="UniProtKB">
        <authorList>
            <consortium name="Ensembl"/>
        </authorList>
    </citation>
    <scope>IDENTIFICATION</scope>
</reference>
<feature type="compositionally biased region" description="Polar residues" evidence="2">
    <location>
        <begin position="106"/>
        <end position="118"/>
    </location>
</feature>
<keyword evidence="1" id="KW-0175">Coiled coil</keyword>
<dbReference type="InterPro" id="IPR019536">
    <property type="entry name" value="USHBP1_PDZ-bd"/>
</dbReference>
<evidence type="ECO:0000256" key="2">
    <source>
        <dbReference type="SAM" id="MobiDB-lite"/>
    </source>
</evidence>
<gene>
    <name evidence="4" type="primary">USHBP1</name>
</gene>
<keyword evidence="5" id="KW-1185">Reference proteome</keyword>
<feature type="domain" description="Harmonin-binding protein USHBP1 PDZ-binding" evidence="3">
    <location>
        <begin position="333"/>
        <end position="397"/>
    </location>
</feature>
<accession>A0A3P9AFI5</accession>
<dbReference type="GeneID" id="105011997"/>
<dbReference type="AlphaFoldDB" id="A0A3P9AFI5"/>
<dbReference type="InParanoid" id="A0A3P9AFI5"/>
<feature type="compositionally biased region" description="Low complexity" evidence="2">
    <location>
        <begin position="252"/>
        <end position="286"/>
    </location>
</feature>
<dbReference type="InterPro" id="IPR040171">
    <property type="entry name" value="USBP1-like"/>
</dbReference>
<proteinExistence type="predicted"/>
<dbReference type="GeneTree" id="ENSGT00530000063974"/>
<dbReference type="PANTHER" id="PTHR23347:SF5">
    <property type="entry name" value="HARMONIN-BINDING PROTEIN USHBP1"/>
    <property type="match status" value="1"/>
</dbReference>
<sequence length="718" mass="79828">MEAFKRGRSDALDTHSDVKEMIPVPLVTTVTPDTELNSEPSQAELAQCEAEVGTLLSIIAELNRKMGTLQAPSDPDDLKPQEPVIFPPVSLSSPLPSLSSQEKHTSSNFRKPQTNRGSSGEVWSELEGVLSALEGTINTRRTWAVPETACDQVRQTHLTAARESWVQVTKILDEMEREFGISYPSGLPPEERQQYQKDVLTLHQRNCDLRRILHSRQDELEGAKITVGEMEDERNRLQERLVGLHKVCQSGSLSPPYSPSESTSSEALSPGWASAGSSSFPGSPLLLRKPAPMGVTPVPSTAGETSPSASPSPFPWPGGAAAGSRGMEGEAERLQRCIERLKARNDGLTAALDRRKGESEQISMTLSRHEAENTALQMALQYCVECEETYSDLLSLYEARKQQVIPHWRHTAGPVLERQPHNSPVPSLRSLMTEELSTSFSTPGDAVETEALTQTSRGCEVQGREADLRGRIQRLKEGRAAVCVPIPRPGGEGKLSPDTGTLVGPRWSRGRRGGGGQDNPRSTNSEKAALLYELVTVREEISELRRLIRLTEKEQQCLDWSLMAQKAQDAAGTLISESLSEELEEKRREQKIAENKDNRSVKRDITQHLNQTILQELQAVMQREEMLKRRVSTVRGSLDSAFLDSTTHRKRNDEQIARLAHAHSKVTGMYRNARRKYRDQLWRLENQVSAMSDRHVTQIGALKATLEALDCKREETVL</sequence>
<feature type="region of interest" description="Disordered" evidence="2">
    <location>
        <begin position="252"/>
        <end position="330"/>
    </location>
</feature>
<reference evidence="4" key="3">
    <citation type="submission" date="2025-08" db="UniProtKB">
        <authorList>
            <consortium name="Ensembl"/>
        </authorList>
    </citation>
    <scope>IDENTIFICATION</scope>
</reference>
<dbReference type="Ensembl" id="ENSELUT00000030702.3">
    <property type="protein sequence ID" value="ENSELUP00000039399.2"/>
    <property type="gene ID" value="ENSELUG00000019539.3"/>
</dbReference>
<dbReference type="Proteomes" id="UP000265140">
    <property type="component" value="Chromosome 8"/>
</dbReference>
<dbReference type="OMA" id="PLIGHEP"/>
<feature type="region of interest" description="Disordered" evidence="2">
    <location>
        <begin position="68"/>
        <end position="122"/>
    </location>
</feature>
<reference evidence="4" key="2">
    <citation type="submission" date="2020-02" db="EMBL/GenBank/DDBJ databases">
        <title>Esox lucius (northern pike) genome, fEsoLuc1, primary haplotype.</title>
        <authorList>
            <person name="Myers G."/>
            <person name="Karagic N."/>
            <person name="Meyer A."/>
            <person name="Pippel M."/>
            <person name="Reichard M."/>
            <person name="Winkler S."/>
            <person name="Tracey A."/>
            <person name="Sims Y."/>
            <person name="Howe K."/>
            <person name="Rhie A."/>
            <person name="Formenti G."/>
            <person name="Durbin R."/>
            <person name="Fedrigo O."/>
            <person name="Jarvis E.D."/>
        </authorList>
    </citation>
    <scope>NUCLEOTIDE SEQUENCE [LARGE SCALE GENOMIC DNA]</scope>
</reference>
<feature type="compositionally biased region" description="Low complexity" evidence="2">
    <location>
        <begin position="87"/>
        <end position="100"/>
    </location>
</feature>
<dbReference type="Pfam" id="PF10506">
    <property type="entry name" value="USHBP1_PDZ-bd"/>
    <property type="match status" value="1"/>
</dbReference>
<dbReference type="PANTHER" id="PTHR23347">
    <property type="entry name" value="COLORECTAL MUTANT CANCER PROTEIN MCC PROTEIN -RELATED"/>
    <property type="match status" value="1"/>
</dbReference>